<dbReference type="RefSeq" id="WP_230049116.1">
    <property type="nucleotide sequence ID" value="NZ_CAKKMT010000003.1"/>
</dbReference>
<proteinExistence type="predicted"/>
<dbReference type="Pfam" id="PF24716">
    <property type="entry name" value="WapI"/>
    <property type="match status" value="1"/>
</dbReference>
<gene>
    <name evidence="1" type="ORF">V8N49_03130</name>
</gene>
<dbReference type="Proteomes" id="UP001306592">
    <property type="component" value="Unassembled WGS sequence"/>
</dbReference>
<dbReference type="EMBL" id="JBANEI010000001">
    <property type="protein sequence ID" value="MEI2680655.1"/>
    <property type="molecule type" value="Genomic_DNA"/>
</dbReference>
<comment type="caution">
    <text evidence="1">The sequence shown here is derived from an EMBL/GenBank/DDBJ whole genome shotgun (WGS) entry which is preliminary data.</text>
</comment>
<reference evidence="1 2" key="1">
    <citation type="submission" date="2024-02" db="EMBL/GenBank/DDBJ databases">
        <title>First report Erwinia aphidicola in onion in Chile.</title>
        <authorList>
            <person name="Valenzuela M."/>
            <person name="Pena M."/>
            <person name="Dutta B."/>
        </authorList>
    </citation>
    <scope>NUCLEOTIDE SEQUENCE [LARGE SCALE GENOMIC DNA]</scope>
    <source>
        <strain evidence="1 2">QCJ3A</strain>
    </source>
</reference>
<sequence length="145" mass="16507">MFEINDDNLRFSVTPFERITDNDIDPITHTWDWIKVYIEFAVIGLTSQFETSFTVGELTELKASVKKVQAALENHATTNVIFDSLERQISITFGTLTGSDGVSVSLILRPEGHPESAEITYTFFIDQSYFDGIFARINKMISWQN</sequence>
<accession>A0ABU8DAZ6</accession>
<evidence type="ECO:0000313" key="2">
    <source>
        <dbReference type="Proteomes" id="UP001306592"/>
    </source>
</evidence>
<evidence type="ECO:0008006" key="3">
    <source>
        <dbReference type="Google" id="ProtNLM"/>
    </source>
</evidence>
<dbReference type="InterPro" id="IPR056510">
    <property type="entry name" value="WapI"/>
</dbReference>
<evidence type="ECO:0000313" key="1">
    <source>
        <dbReference type="EMBL" id="MEI2680655.1"/>
    </source>
</evidence>
<name>A0ABU8DAZ6_ERWAP</name>
<organism evidence="1 2">
    <name type="scientific">Erwinia aphidicola</name>
    <dbReference type="NCBI Taxonomy" id="68334"/>
    <lineage>
        <taxon>Bacteria</taxon>
        <taxon>Pseudomonadati</taxon>
        <taxon>Pseudomonadota</taxon>
        <taxon>Gammaproteobacteria</taxon>
        <taxon>Enterobacterales</taxon>
        <taxon>Erwiniaceae</taxon>
        <taxon>Erwinia</taxon>
    </lineage>
</organism>
<protein>
    <recommendedName>
        <fullName evidence="3">DUF1795 domain-containing protein</fullName>
    </recommendedName>
</protein>
<keyword evidence="2" id="KW-1185">Reference proteome</keyword>